<name>A0A9W8KY51_9FUNG</name>
<sequence length="448" mass="49733">MSLLAKPSALSSDAGEKTTKKTRGGRKGKSDWRKGIDLADVEAGLEELREEERQGGIVEERQDTELFVVDVAGDEKTKSKQKQMKKLRVDEILGKRSNVKVPVLGTKMSVERKKKKEAHELKKRLKKIAGFTGDGRVAPQAIRAKKPEATYDIWGVSGVTSAASTKKSNRTRGAVSREKLAHLSLLPAVEVVHPGASYRPDENDHKALIQEAGNEYASELRAADKLSKVEIKGSADPIDGMIECAQIVAKEMEIDASAENGAEEGGSDLDSDSSAIEGDEKTIVDSESDDDSVDQLQKSSDPKRKTRSERNRQRRLAQQLSEERKAKQLKKHLHRLEMSTKLSKVVDKAEEDSLINSERKRKQAQEKAQQPRKKIGKNAVPKAPIAVKLSEELPNSLRELQPEANGFSEVFNSLVKRNIIEPLASSNRHKSSKARTKTTEKWTYKDFV</sequence>
<evidence type="ECO:0000256" key="5">
    <source>
        <dbReference type="PIRNR" id="PIRNR017302"/>
    </source>
</evidence>
<keyword evidence="3 5" id="KW-0690">Ribosome biogenesis</keyword>
<comment type="caution">
    <text evidence="7">The sequence shown here is derived from an EMBL/GenBank/DDBJ whole genome shotgun (WGS) entry which is preliminary data.</text>
</comment>
<dbReference type="GO" id="GO:0008097">
    <property type="term" value="F:5S rRNA binding"/>
    <property type="evidence" value="ECO:0007669"/>
    <property type="project" value="TreeGrafter"/>
</dbReference>
<dbReference type="OrthoDB" id="5072at2759"/>
<dbReference type="GO" id="GO:0005730">
    <property type="term" value="C:nucleolus"/>
    <property type="evidence" value="ECO:0007669"/>
    <property type="project" value="UniProtKB-SubCell"/>
</dbReference>
<evidence type="ECO:0000256" key="3">
    <source>
        <dbReference type="ARBA" id="ARBA00022517"/>
    </source>
</evidence>
<accession>A0A9W8KY51</accession>
<dbReference type="Pfam" id="PF07767">
    <property type="entry name" value="Nop53"/>
    <property type="match status" value="1"/>
</dbReference>
<evidence type="ECO:0000313" key="8">
    <source>
        <dbReference type="Proteomes" id="UP001151518"/>
    </source>
</evidence>
<feature type="region of interest" description="Disordered" evidence="6">
    <location>
        <begin position="421"/>
        <end position="448"/>
    </location>
</feature>
<evidence type="ECO:0000256" key="1">
    <source>
        <dbReference type="ARBA" id="ARBA00008838"/>
    </source>
</evidence>
<feature type="compositionally biased region" description="Acidic residues" evidence="6">
    <location>
        <begin position="261"/>
        <end position="271"/>
    </location>
</feature>
<dbReference type="GO" id="GO:0000027">
    <property type="term" value="P:ribosomal large subunit assembly"/>
    <property type="evidence" value="ECO:0007669"/>
    <property type="project" value="UniProtKB-UniRule"/>
</dbReference>
<dbReference type="GO" id="GO:0006364">
    <property type="term" value="P:rRNA processing"/>
    <property type="evidence" value="ECO:0007669"/>
    <property type="project" value="TreeGrafter"/>
</dbReference>
<evidence type="ECO:0000256" key="4">
    <source>
        <dbReference type="ARBA" id="ARBA00023242"/>
    </source>
</evidence>
<evidence type="ECO:0000313" key="7">
    <source>
        <dbReference type="EMBL" id="KAJ2677860.1"/>
    </source>
</evidence>
<dbReference type="GO" id="GO:0005654">
    <property type="term" value="C:nucleoplasm"/>
    <property type="evidence" value="ECO:0007669"/>
    <property type="project" value="UniProtKB-SubCell"/>
</dbReference>
<comment type="similarity">
    <text evidence="1 5">Belongs to the NOP53 family.</text>
</comment>
<organism evidence="7 8">
    <name type="scientific">Coemansia spiralis</name>
    <dbReference type="NCBI Taxonomy" id="417178"/>
    <lineage>
        <taxon>Eukaryota</taxon>
        <taxon>Fungi</taxon>
        <taxon>Fungi incertae sedis</taxon>
        <taxon>Zoopagomycota</taxon>
        <taxon>Kickxellomycotina</taxon>
        <taxon>Kickxellomycetes</taxon>
        <taxon>Kickxellales</taxon>
        <taxon>Kickxellaceae</taxon>
        <taxon>Coemansia</taxon>
    </lineage>
</organism>
<feature type="compositionally biased region" description="Basic and acidic residues" evidence="6">
    <location>
        <begin position="437"/>
        <end position="448"/>
    </location>
</feature>
<protein>
    <recommendedName>
        <fullName evidence="2 5">Ribosome biogenesis protein NOP53</fullName>
    </recommendedName>
</protein>
<proteinExistence type="inferred from homology"/>
<dbReference type="PANTHER" id="PTHR14211">
    <property type="entry name" value="GLIOMA SUPPRESSOR CANDIDATE REGION GENE 2"/>
    <property type="match status" value="1"/>
</dbReference>
<comment type="subcellular location">
    <subcellularLocation>
        <location evidence="5">Nucleus</location>
        <location evidence="5">Nucleolus</location>
    </subcellularLocation>
    <subcellularLocation>
        <location evidence="5">Nucleus</location>
        <location evidence="5">Nucleoplasm</location>
    </subcellularLocation>
</comment>
<feature type="region of interest" description="Disordered" evidence="6">
    <location>
        <begin position="257"/>
        <end position="381"/>
    </location>
</feature>
<feature type="region of interest" description="Disordered" evidence="6">
    <location>
        <begin position="1"/>
        <end position="33"/>
    </location>
</feature>
<feature type="compositionally biased region" description="Basic residues" evidence="6">
    <location>
        <begin position="427"/>
        <end position="436"/>
    </location>
</feature>
<dbReference type="PANTHER" id="PTHR14211:SF7">
    <property type="entry name" value="RIBOSOME BIOGENESIS PROTEIN NOP53"/>
    <property type="match status" value="1"/>
</dbReference>
<keyword evidence="4 5" id="KW-0539">Nucleus</keyword>
<dbReference type="PIRSF" id="PIRSF017302">
    <property type="entry name" value="Gltscr2"/>
    <property type="match status" value="1"/>
</dbReference>
<dbReference type="AlphaFoldDB" id="A0A9W8KY51"/>
<feature type="compositionally biased region" description="Basic and acidic residues" evidence="6">
    <location>
        <begin position="300"/>
        <end position="311"/>
    </location>
</feature>
<dbReference type="EMBL" id="JANBTW010000027">
    <property type="protein sequence ID" value="KAJ2677860.1"/>
    <property type="molecule type" value="Genomic_DNA"/>
</dbReference>
<dbReference type="Proteomes" id="UP001151518">
    <property type="component" value="Unassembled WGS sequence"/>
</dbReference>
<gene>
    <name evidence="7" type="ORF">GGI25_002812</name>
</gene>
<evidence type="ECO:0000256" key="6">
    <source>
        <dbReference type="SAM" id="MobiDB-lite"/>
    </source>
</evidence>
<reference evidence="7" key="1">
    <citation type="submission" date="2022-07" db="EMBL/GenBank/DDBJ databases">
        <title>Phylogenomic reconstructions and comparative analyses of Kickxellomycotina fungi.</title>
        <authorList>
            <person name="Reynolds N.K."/>
            <person name="Stajich J.E."/>
            <person name="Barry K."/>
            <person name="Grigoriev I.V."/>
            <person name="Crous P."/>
            <person name="Smith M.E."/>
        </authorList>
    </citation>
    <scope>NUCLEOTIDE SEQUENCE</scope>
    <source>
        <strain evidence="7">NRRL 3115</strain>
    </source>
</reference>
<comment type="function">
    <text evidence="5">May play a role in ribosome biogenesis.</text>
</comment>
<evidence type="ECO:0000256" key="2">
    <source>
        <dbReference type="ARBA" id="ARBA00018339"/>
    </source>
</evidence>
<dbReference type="InterPro" id="IPR011687">
    <property type="entry name" value="Nop53/GLTSCR2"/>
</dbReference>